<dbReference type="InterPro" id="IPR039418">
    <property type="entry name" value="LexA-like"/>
</dbReference>
<evidence type="ECO:0000313" key="9">
    <source>
        <dbReference type="EMBL" id="SFB05690.1"/>
    </source>
</evidence>
<dbReference type="PANTHER" id="PTHR33516">
    <property type="entry name" value="LEXA REPRESSOR"/>
    <property type="match status" value="1"/>
</dbReference>
<dbReference type="GO" id="GO:0003677">
    <property type="term" value="F:DNA binding"/>
    <property type="evidence" value="ECO:0007669"/>
    <property type="project" value="InterPro"/>
</dbReference>
<feature type="domain" description="Peptidase S24/S26A/S26B/S26C" evidence="8">
    <location>
        <begin position="340"/>
        <end position="453"/>
    </location>
</feature>
<dbReference type="STRING" id="84698.SAMN04488528_101060"/>
<reference evidence="9 10" key="1">
    <citation type="submission" date="2016-10" db="EMBL/GenBank/DDBJ databases">
        <authorList>
            <person name="de Groot N.N."/>
        </authorList>
    </citation>
    <scope>NUCLEOTIDE SEQUENCE [LARGE SCALE GENOMIC DNA]</scope>
    <source>
        <strain evidence="9 10">DSM 12271</strain>
    </source>
</reference>
<dbReference type="InterPro" id="IPR015927">
    <property type="entry name" value="Peptidase_S24_S26A/B/C"/>
</dbReference>
<dbReference type="GO" id="GO:0009432">
    <property type="term" value="P:SOS response"/>
    <property type="evidence" value="ECO:0007669"/>
    <property type="project" value="UniProtKB-KW"/>
</dbReference>
<dbReference type="PRINTS" id="PR00726">
    <property type="entry name" value="LEXASERPTASE"/>
</dbReference>
<evidence type="ECO:0000256" key="1">
    <source>
        <dbReference type="ARBA" id="ARBA00007484"/>
    </source>
</evidence>
<dbReference type="Proteomes" id="UP000198619">
    <property type="component" value="Unassembled WGS sequence"/>
</dbReference>
<organism evidence="9 10">
    <name type="scientific">Clostridium frigidicarnis</name>
    <dbReference type="NCBI Taxonomy" id="84698"/>
    <lineage>
        <taxon>Bacteria</taxon>
        <taxon>Bacillati</taxon>
        <taxon>Bacillota</taxon>
        <taxon>Clostridia</taxon>
        <taxon>Eubacteriales</taxon>
        <taxon>Clostridiaceae</taxon>
        <taxon>Clostridium</taxon>
    </lineage>
</organism>
<comment type="similarity">
    <text evidence="1 7">Belongs to the peptidase S24 family.</text>
</comment>
<gene>
    <name evidence="9" type="ORF">SAMN04488528_101060</name>
</gene>
<evidence type="ECO:0000313" key="10">
    <source>
        <dbReference type="Proteomes" id="UP000198619"/>
    </source>
</evidence>
<evidence type="ECO:0000256" key="7">
    <source>
        <dbReference type="RuleBase" id="RU003991"/>
    </source>
</evidence>
<keyword evidence="5" id="KW-0234">DNA repair</keyword>
<dbReference type="GO" id="GO:0006355">
    <property type="term" value="P:regulation of DNA-templated transcription"/>
    <property type="evidence" value="ECO:0007669"/>
    <property type="project" value="InterPro"/>
</dbReference>
<keyword evidence="3 7" id="KW-0378">Hydrolase</keyword>
<protein>
    <submittedName>
        <fullName evidence="9">SOS regulatory protein LexA</fullName>
    </submittedName>
</protein>
<dbReference type="InterPro" id="IPR006197">
    <property type="entry name" value="Peptidase_S24_LexA"/>
</dbReference>
<keyword evidence="2" id="KW-0227">DNA damage</keyword>
<keyword evidence="6" id="KW-0742">SOS response</keyword>
<evidence type="ECO:0000256" key="6">
    <source>
        <dbReference type="ARBA" id="ARBA00023236"/>
    </source>
</evidence>
<evidence type="ECO:0000259" key="8">
    <source>
        <dbReference type="Pfam" id="PF00717"/>
    </source>
</evidence>
<dbReference type="EMBL" id="FOKI01000010">
    <property type="protein sequence ID" value="SFB05690.1"/>
    <property type="molecule type" value="Genomic_DNA"/>
</dbReference>
<dbReference type="GO" id="GO:0006281">
    <property type="term" value="P:DNA repair"/>
    <property type="evidence" value="ECO:0007669"/>
    <property type="project" value="UniProtKB-KW"/>
</dbReference>
<sequence length="460" mass="54073">MSEITQMESKFIESKPKKLITFVKGNNIQEKEDVILNRISFLENNYCLYKNDKILFIVRESEIEDLKLKYNNINKINFYESLLMLNNNCVEIKTLLDITKNSYIKDKQLIKSHIQQKIIEEILPYVKSKFKRVKILDRNIEFFIEEIRFIKSTDMNLKNYIAIPRLGRNLRKNSSGRDSVYLLFEEYNKILKEKNYYDYEDYLNNLKEKFSNTYSHVIINHGEDFSLQEIRTINNMVNINIPYCSCIISVAEDVNLKLKSVFKNRYKTINFKKDKKKIKVNSIEIKNNKVRTMEKFKYIDFRHKREYDFERDYLNSKELFLNTNGKIEVINNSELKEIIIYNDIAAGEPILMVDENEGVFNLPNYLLKGIKNCFMLRVKGDSMIGANINDGDYVIIRQQFSANSGEIVAAELDGSATLKRFVINKKRPFLMAENPKYEPINLIEKQGAIIGIAIGVVKNI</sequence>
<dbReference type="InterPro" id="IPR050077">
    <property type="entry name" value="LexA_repressor"/>
</dbReference>
<dbReference type="InterPro" id="IPR036286">
    <property type="entry name" value="LexA/Signal_pep-like_sf"/>
</dbReference>
<evidence type="ECO:0000256" key="3">
    <source>
        <dbReference type="ARBA" id="ARBA00022801"/>
    </source>
</evidence>
<evidence type="ECO:0000256" key="5">
    <source>
        <dbReference type="ARBA" id="ARBA00023204"/>
    </source>
</evidence>
<dbReference type="GO" id="GO:0016787">
    <property type="term" value="F:hydrolase activity"/>
    <property type="evidence" value="ECO:0007669"/>
    <property type="project" value="UniProtKB-KW"/>
</dbReference>
<dbReference type="RefSeq" id="WP_177199357.1">
    <property type="nucleotide sequence ID" value="NZ_FOKI01000010.1"/>
</dbReference>
<name>A0A1I0XZ97_9CLOT</name>
<evidence type="ECO:0000256" key="2">
    <source>
        <dbReference type="ARBA" id="ARBA00022763"/>
    </source>
</evidence>
<dbReference type="AlphaFoldDB" id="A0A1I0XZ97"/>
<dbReference type="SUPFAM" id="SSF51306">
    <property type="entry name" value="LexA/Signal peptidase"/>
    <property type="match status" value="1"/>
</dbReference>
<dbReference type="Gene3D" id="2.10.109.10">
    <property type="entry name" value="Umud Fragment, subunit A"/>
    <property type="match status" value="1"/>
</dbReference>
<evidence type="ECO:0000256" key="4">
    <source>
        <dbReference type="ARBA" id="ARBA00022813"/>
    </source>
</evidence>
<accession>A0A1I0XZ97</accession>
<dbReference type="Pfam" id="PF00717">
    <property type="entry name" value="Peptidase_S24"/>
    <property type="match status" value="1"/>
</dbReference>
<keyword evidence="10" id="KW-1185">Reference proteome</keyword>
<dbReference type="CDD" id="cd06529">
    <property type="entry name" value="S24_LexA-like"/>
    <property type="match status" value="1"/>
</dbReference>
<dbReference type="PANTHER" id="PTHR33516:SF2">
    <property type="entry name" value="LEXA REPRESSOR-RELATED"/>
    <property type="match status" value="1"/>
</dbReference>
<proteinExistence type="inferred from homology"/>
<keyword evidence="4 7" id="KW-0068">Autocatalytic cleavage</keyword>